<comment type="caution">
    <text evidence="11">The sequence shown here is derived from an EMBL/GenBank/DDBJ whole genome shotgun (WGS) entry which is preliminary data.</text>
</comment>
<dbReference type="Pfam" id="PF05164">
    <property type="entry name" value="ZapA"/>
    <property type="match status" value="1"/>
</dbReference>
<evidence type="ECO:0000313" key="12">
    <source>
        <dbReference type="Proteomes" id="UP001161405"/>
    </source>
</evidence>
<feature type="coiled-coil region" evidence="10">
    <location>
        <begin position="63"/>
        <end position="97"/>
    </location>
</feature>
<evidence type="ECO:0000256" key="2">
    <source>
        <dbReference type="ARBA" id="ARBA00015195"/>
    </source>
</evidence>
<accession>A0ABQ5ULU2</accession>
<reference evidence="11" key="2">
    <citation type="submission" date="2023-01" db="EMBL/GenBank/DDBJ databases">
        <title>Draft genome sequence of Maritalea porphyrae strain NBRC 107169.</title>
        <authorList>
            <person name="Sun Q."/>
            <person name="Mori K."/>
        </authorList>
    </citation>
    <scope>NUCLEOTIDE SEQUENCE</scope>
    <source>
        <strain evidence="11">NBRC 107169</strain>
    </source>
</reference>
<evidence type="ECO:0000256" key="8">
    <source>
        <dbReference type="ARBA" id="ARBA00026068"/>
    </source>
</evidence>
<evidence type="ECO:0000256" key="3">
    <source>
        <dbReference type="ARBA" id="ARBA00022490"/>
    </source>
</evidence>
<dbReference type="Proteomes" id="UP001161405">
    <property type="component" value="Unassembled WGS sequence"/>
</dbReference>
<evidence type="ECO:0000313" key="11">
    <source>
        <dbReference type="EMBL" id="GLQ16241.1"/>
    </source>
</evidence>
<keyword evidence="3" id="KW-0963">Cytoplasm</keyword>
<evidence type="ECO:0000256" key="7">
    <source>
        <dbReference type="ARBA" id="ARBA00024910"/>
    </source>
</evidence>
<dbReference type="SUPFAM" id="SSF102829">
    <property type="entry name" value="Cell division protein ZapA-like"/>
    <property type="match status" value="1"/>
</dbReference>
<dbReference type="InterPro" id="IPR036192">
    <property type="entry name" value="Cell_div_ZapA-like_sf"/>
</dbReference>
<dbReference type="InterPro" id="IPR007838">
    <property type="entry name" value="Cell_div_ZapA-like"/>
</dbReference>
<evidence type="ECO:0000256" key="10">
    <source>
        <dbReference type="SAM" id="Coils"/>
    </source>
</evidence>
<keyword evidence="5" id="KW-0717">Septation</keyword>
<evidence type="ECO:0000256" key="9">
    <source>
        <dbReference type="ARBA" id="ARBA00033158"/>
    </source>
</evidence>
<protein>
    <recommendedName>
        <fullName evidence="2">Cell division protein ZapA</fullName>
    </recommendedName>
    <alternativeName>
        <fullName evidence="9">Z ring-associated protein ZapA</fullName>
    </alternativeName>
</protein>
<keyword evidence="4 11" id="KW-0132">Cell division</keyword>
<comment type="function">
    <text evidence="7">Activator of cell division through the inhibition of FtsZ GTPase activity, therefore promoting FtsZ assembly into bundles of protofilaments necessary for the formation of the division Z ring. It is recruited early at mid-cell but it is not essential for cell division.</text>
</comment>
<evidence type="ECO:0000256" key="6">
    <source>
        <dbReference type="ARBA" id="ARBA00023306"/>
    </source>
</evidence>
<gene>
    <name evidence="11" type="ORF">GCM10007879_04900</name>
</gene>
<dbReference type="PANTHER" id="PTHR34981">
    <property type="entry name" value="CELL DIVISION PROTEIN ZAPA"/>
    <property type="match status" value="1"/>
</dbReference>
<sequence length="131" mass="14426">MAEISVEIDGRKYRMACEDGQEAHVRDLATRFSNYVEGLKGEFGEAGDTRLTVMAALTVMDDLKAVQDELASAKDALDQLAFKSNKLVEERDALEEDFAKQIIMVSERVELLAAQLENASQPKTASVDDQG</sequence>
<keyword evidence="10" id="KW-0175">Coiled coil</keyword>
<reference evidence="11" key="1">
    <citation type="journal article" date="2014" name="Int. J. Syst. Evol. Microbiol.">
        <title>Complete genome of a new Firmicutes species belonging to the dominant human colonic microbiota ('Ruminococcus bicirculans') reveals two chromosomes and a selective capacity to utilize plant glucans.</title>
        <authorList>
            <consortium name="NISC Comparative Sequencing Program"/>
            <person name="Wegmann U."/>
            <person name="Louis P."/>
            <person name="Goesmann A."/>
            <person name="Henrissat B."/>
            <person name="Duncan S.H."/>
            <person name="Flint H.J."/>
        </authorList>
    </citation>
    <scope>NUCLEOTIDE SEQUENCE</scope>
    <source>
        <strain evidence="11">NBRC 107169</strain>
    </source>
</reference>
<dbReference type="PANTHER" id="PTHR34981:SF1">
    <property type="entry name" value="CELL DIVISION PROTEIN ZAPA"/>
    <property type="match status" value="1"/>
</dbReference>
<keyword evidence="12" id="KW-1185">Reference proteome</keyword>
<comment type="subcellular location">
    <subcellularLocation>
        <location evidence="1">Cytoplasm</location>
    </subcellularLocation>
</comment>
<keyword evidence="6" id="KW-0131">Cell cycle</keyword>
<evidence type="ECO:0000256" key="5">
    <source>
        <dbReference type="ARBA" id="ARBA00023210"/>
    </source>
</evidence>
<dbReference type="RefSeq" id="WP_284361733.1">
    <property type="nucleotide sequence ID" value="NZ_BSNI01000001.1"/>
</dbReference>
<comment type="subunit">
    <text evidence="8">Homodimer. Interacts with FtsZ.</text>
</comment>
<evidence type="ECO:0000256" key="4">
    <source>
        <dbReference type="ARBA" id="ARBA00022618"/>
    </source>
</evidence>
<dbReference type="GO" id="GO:0051301">
    <property type="term" value="P:cell division"/>
    <property type="evidence" value="ECO:0007669"/>
    <property type="project" value="UniProtKB-KW"/>
</dbReference>
<evidence type="ECO:0000256" key="1">
    <source>
        <dbReference type="ARBA" id="ARBA00004496"/>
    </source>
</evidence>
<name>A0ABQ5ULU2_9HYPH</name>
<organism evidence="11 12">
    <name type="scientific">Maritalea porphyrae</name>
    <dbReference type="NCBI Taxonomy" id="880732"/>
    <lineage>
        <taxon>Bacteria</taxon>
        <taxon>Pseudomonadati</taxon>
        <taxon>Pseudomonadota</taxon>
        <taxon>Alphaproteobacteria</taxon>
        <taxon>Hyphomicrobiales</taxon>
        <taxon>Devosiaceae</taxon>
        <taxon>Maritalea</taxon>
    </lineage>
</organism>
<proteinExistence type="predicted"/>
<dbReference type="EMBL" id="BSNI01000001">
    <property type="protein sequence ID" value="GLQ16241.1"/>
    <property type="molecule type" value="Genomic_DNA"/>
</dbReference>